<dbReference type="InterPro" id="IPR043777">
    <property type="entry name" value="DUF5719"/>
</dbReference>
<evidence type="ECO:0008006" key="3">
    <source>
        <dbReference type="Google" id="ProtNLM"/>
    </source>
</evidence>
<sequence>MSARTRAVRIVSGIGVVALLGAVVVGAGRLPTVEESAAAPGTAVTVPPAPALLVCPGPLVLPEDRGGDDAFDPTPVDPVTGVQVVAADSGGGTVTTIDGSDTLGALQGGTQARTFDDVTDPLLVRADPSDDGPALVAAAGGGLVTAGDLRGLAAASCQPPTTDAWLVGGATDLGTTTVLVLQNPGSTPATVHLEVFGATGPVDLSTVQYLVAPGTQRVVVLGGTAPQERRVAVHLTATGGRVAAFLQSSTLDGFTPTGTDLVVPGSPAATRQVVPAVTLRETDVDDPDAGVLRVLSPDVATTARVRVLGPDGVRDLPGAADLELPAGTVVDVPLGGLPAGQYTFVVDAADPVVAGAMLARPGDPTALDPDVPTRETAWVASVSGTETGLLALPTGTVGLLTLGAVASGDALDASGGLRATLRVIATDGTVAAEKSVDVPLGTTLTQELAELAPDTDVAGVEIVTTDDERGRLAIGLVARVGQPDGTMLSVLTPVVGPDSGDGLVVRPDVRLGLS</sequence>
<reference evidence="1 2" key="1">
    <citation type="submission" date="2019-07" db="EMBL/GenBank/DDBJ databases">
        <title>Whole genome shotgun sequence of Cellulomonas composti NBRC 100758.</title>
        <authorList>
            <person name="Hosoyama A."/>
            <person name="Uohara A."/>
            <person name="Ohji S."/>
            <person name="Ichikawa N."/>
        </authorList>
    </citation>
    <scope>NUCLEOTIDE SEQUENCE [LARGE SCALE GENOMIC DNA]</scope>
    <source>
        <strain evidence="1 2">NBRC 100758</strain>
    </source>
</reference>
<gene>
    <name evidence="1" type="ORF">CCO02nite_18100</name>
</gene>
<proteinExistence type="predicted"/>
<dbReference type="RefSeq" id="WP_146842801.1">
    <property type="nucleotide sequence ID" value="NZ_BJWG01000007.1"/>
</dbReference>
<comment type="caution">
    <text evidence="1">The sequence shown here is derived from an EMBL/GenBank/DDBJ whole genome shotgun (WGS) entry which is preliminary data.</text>
</comment>
<evidence type="ECO:0000313" key="2">
    <source>
        <dbReference type="Proteomes" id="UP000321720"/>
    </source>
</evidence>
<keyword evidence="2" id="KW-1185">Reference proteome</keyword>
<name>A0A511JAY7_9CELL</name>
<dbReference type="AlphaFoldDB" id="A0A511JAY7"/>
<dbReference type="EMBL" id="BJWG01000007">
    <property type="protein sequence ID" value="GEL95152.1"/>
    <property type="molecule type" value="Genomic_DNA"/>
</dbReference>
<accession>A0A511JAY7</accession>
<organism evidence="1 2">
    <name type="scientific">Cellulomonas composti</name>
    <dbReference type="NCBI Taxonomy" id="266130"/>
    <lineage>
        <taxon>Bacteria</taxon>
        <taxon>Bacillati</taxon>
        <taxon>Actinomycetota</taxon>
        <taxon>Actinomycetes</taxon>
        <taxon>Micrococcales</taxon>
        <taxon>Cellulomonadaceae</taxon>
        <taxon>Cellulomonas</taxon>
    </lineage>
</organism>
<protein>
    <recommendedName>
        <fullName evidence="3">Secreted protein</fullName>
    </recommendedName>
</protein>
<dbReference type="Pfam" id="PF18986">
    <property type="entry name" value="DUF5719"/>
    <property type="match status" value="1"/>
</dbReference>
<dbReference type="OrthoDB" id="3264966at2"/>
<evidence type="ECO:0000313" key="1">
    <source>
        <dbReference type="EMBL" id="GEL95152.1"/>
    </source>
</evidence>
<dbReference type="Proteomes" id="UP000321720">
    <property type="component" value="Unassembled WGS sequence"/>
</dbReference>